<dbReference type="EMBL" id="CAMGYJ010000003">
    <property type="protein sequence ID" value="CAI0395950.1"/>
    <property type="molecule type" value="Genomic_DNA"/>
</dbReference>
<organism evidence="2 3">
    <name type="scientific">Linum tenue</name>
    <dbReference type="NCBI Taxonomy" id="586396"/>
    <lineage>
        <taxon>Eukaryota</taxon>
        <taxon>Viridiplantae</taxon>
        <taxon>Streptophyta</taxon>
        <taxon>Embryophyta</taxon>
        <taxon>Tracheophyta</taxon>
        <taxon>Spermatophyta</taxon>
        <taxon>Magnoliopsida</taxon>
        <taxon>eudicotyledons</taxon>
        <taxon>Gunneridae</taxon>
        <taxon>Pentapetalae</taxon>
        <taxon>rosids</taxon>
        <taxon>fabids</taxon>
        <taxon>Malpighiales</taxon>
        <taxon>Linaceae</taxon>
        <taxon>Linum</taxon>
    </lineage>
</organism>
<feature type="non-terminal residue" evidence="2">
    <location>
        <position position="83"/>
    </location>
</feature>
<feature type="region of interest" description="Disordered" evidence="1">
    <location>
        <begin position="34"/>
        <end position="53"/>
    </location>
</feature>
<evidence type="ECO:0000256" key="1">
    <source>
        <dbReference type="SAM" id="MobiDB-lite"/>
    </source>
</evidence>
<comment type="caution">
    <text evidence="2">The sequence shown here is derived from an EMBL/GenBank/DDBJ whole genome shotgun (WGS) entry which is preliminary data.</text>
</comment>
<sequence>MAGPARHVRHRQVRDSISDGDAVVASTDVRVEDRDLRSSPHVDSVGVGAVSRGGDGDLAERQVLASDYDEVEVLAVLARYPLD</sequence>
<dbReference type="Proteomes" id="UP001154282">
    <property type="component" value="Unassembled WGS sequence"/>
</dbReference>
<protein>
    <submittedName>
        <fullName evidence="2">Uncharacterized protein</fullName>
    </submittedName>
</protein>
<evidence type="ECO:0000313" key="2">
    <source>
        <dbReference type="EMBL" id="CAI0395950.1"/>
    </source>
</evidence>
<keyword evidence="3" id="KW-1185">Reference proteome</keyword>
<dbReference type="AlphaFoldDB" id="A0AAV0IED9"/>
<reference evidence="2" key="1">
    <citation type="submission" date="2022-08" db="EMBL/GenBank/DDBJ databases">
        <authorList>
            <person name="Gutierrez-Valencia J."/>
        </authorList>
    </citation>
    <scope>NUCLEOTIDE SEQUENCE</scope>
</reference>
<name>A0AAV0IED9_9ROSI</name>
<proteinExistence type="predicted"/>
<evidence type="ECO:0000313" key="3">
    <source>
        <dbReference type="Proteomes" id="UP001154282"/>
    </source>
</evidence>
<accession>A0AAV0IED9</accession>
<gene>
    <name evidence="2" type="ORF">LITE_LOCUS8924</name>
</gene>